<organism evidence="1 2">
    <name type="scientific">Trapa natans</name>
    <name type="common">Water chestnut</name>
    <dbReference type="NCBI Taxonomy" id="22666"/>
    <lineage>
        <taxon>Eukaryota</taxon>
        <taxon>Viridiplantae</taxon>
        <taxon>Streptophyta</taxon>
        <taxon>Embryophyta</taxon>
        <taxon>Tracheophyta</taxon>
        <taxon>Spermatophyta</taxon>
        <taxon>Magnoliopsida</taxon>
        <taxon>eudicotyledons</taxon>
        <taxon>Gunneridae</taxon>
        <taxon>Pentapetalae</taxon>
        <taxon>rosids</taxon>
        <taxon>malvids</taxon>
        <taxon>Myrtales</taxon>
        <taxon>Lythraceae</taxon>
        <taxon>Trapa</taxon>
    </lineage>
</organism>
<accession>A0AAN7QB88</accession>
<comment type="caution">
    <text evidence="1">The sequence shown here is derived from an EMBL/GenBank/DDBJ whole genome shotgun (WGS) entry which is preliminary data.</text>
</comment>
<protein>
    <submittedName>
        <fullName evidence="1">Uncharacterized protein</fullName>
    </submittedName>
</protein>
<proteinExistence type="predicted"/>
<name>A0AAN7QB88_TRANT</name>
<sequence>MVACERRRGALATAGISDKAQVMLGRSISAYKVGRKVWPSSGGCPSGHSYVVWRAVAVTVTRAPLIYGSLIDTNLYNLFSFPKEKNKKEGKSVGSTRSYPHPLTGGSRVGQVGNCERVGVRLDRPNYAQSSSSLLRSFCEYKMPNAISLLFSLRLVPFSREN</sequence>
<dbReference type="AlphaFoldDB" id="A0AAN7QB88"/>
<reference evidence="1 2" key="1">
    <citation type="journal article" date="2023" name="Hortic Res">
        <title>Pangenome of water caltrop reveals structural variations and asymmetric subgenome divergence after allopolyploidization.</title>
        <authorList>
            <person name="Zhang X."/>
            <person name="Chen Y."/>
            <person name="Wang L."/>
            <person name="Yuan Y."/>
            <person name="Fang M."/>
            <person name="Shi L."/>
            <person name="Lu R."/>
            <person name="Comes H.P."/>
            <person name="Ma Y."/>
            <person name="Chen Y."/>
            <person name="Huang G."/>
            <person name="Zhou Y."/>
            <person name="Zheng Z."/>
            <person name="Qiu Y."/>
        </authorList>
    </citation>
    <scope>NUCLEOTIDE SEQUENCE [LARGE SCALE GENOMIC DNA]</scope>
    <source>
        <strain evidence="1">F231</strain>
    </source>
</reference>
<keyword evidence="2" id="KW-1185">Reference proteome</keyword>
<evidence type="ECO:0000313" key="2">
    <source>
        <dbReference type="Proteomes" id="UP001346149"/>
    </source>
</evidence>
<evidence type="ECO:0000313" key="1">
    <source>
        <dbReference type="EMBL" id="KAK4762827.1"/>
    </source>
</evidence>
<dbReference type="Proteomes" id="UP001346149">
    <property type="component" value="Unassembled WGS sequence"/>
</dbReference>
<gene>
    <name evidence="1" type="ORF">SAY86_008595</name>
</gene>
<dbReference type="EMBL" id="JAXQNO010000024">
    <property type="protein sequence ID" value="KAK4762827.1"/>
    <property type="molecule type" value="Genomic_DNA"/>
</dbReference>